<dbReference type="Pfam" id="PF13439">
    <property type="entry name" value="Glyco_transf_4"/>
    <property type="match status" value="1"/>
</dbReference>
<protein>
    <submittedName>
        <fullName evidence="3">GDP-mannose-dependent alpha-(1-6)-phosphatidylinositol monomannoside mannosyltransferase</fullName>
    </submittedName>
</protein>
<gene>
    <name evidence="3" type="ORF">JCM21142_1662</name>
</gene>
<dbReference type="RefSeq" id="WP_027473426.1">
    <property type="nucleotide sequence ID" value="NZ_BAMD01000005.1"/>
</dbReference>
<dbReference type="SUPFAM" id="SSF53756">
    <property type="entry name" value="UDP-Glycosyltransferase/glycogen phosphorylase"/>
    <property type="match status" value="1"/>
</dbReference>
<keyword evidence="3" id="KW-0808">Transferase</keyword>
<dbReference type="Pfam" id="PF00534">
    <property type="entry name" value="Glycos_transf_1"/>
    <property type="match status" value="1"/>
</dbReference>
<dbReference type="CDD" id="cd03801">
    <property type="entry name" value="GT4_PimA-like"/>
    <property type="match status" value="1"/>
</dbReference>
<dbReference type="AlphaFoldDB" id="W7YC21"/>
<organism evidence="3 4">
    <name type="scientific">Saccharicrinis fermentans DSM 9555 = JCM 21142</name>
    <dbReference type="NCBI Taxonomy" id="869213"/>
    <lineage>
        <taxon>Bacteria</taxon>
        <taxon>Pseudomonadati</taxon>
        <taxon>Bacteroidota</taxon>
        <taxon>Bacteroidia</taxon>
        <taxon>Marinilabiliales</taxon>
        <taxon>Marinilabiliaceae</taxon>
        <taxon>Saccharicrinis</taxon>
    </lineage>
</organism>
<evidence type="ECO:0000313" key="3">
    <source>
        <dbReference type="EMBL" id="GAF02036.1"/>
    </source>
</evidence>
<evidence type="ECO:0000259" key="2">
    <source>
        <dbReference type="Pfam" id="PF13439"/>
    </source>
</evidence>
<dbReference type="STRING" id="869213.GCA_000517085_04140"/>
<feature type="domain" description="Glycosyltransferase subfamily 4-like N-terminal" evidence="2">
    <location>
        <begin position="14"/>
        <end position="174"/>
    </location>
</feature>
<keyword evidence="4" id="KW-1185">Reference proteome</keyword>
<dbReference type="PANTHER" id="PTHR12526">
    <property type="entry name" value="GLYCOSYLTRANSFERASE"/>
    <property type="match status" value="1"/>
</dbReference>
<dbReference type="EMBL" id="BAMD01000005">
    <property type="protein sequence ID" value="GAF02036.1"/>
    <property type="molecule type" value="Genomic_DNA"/>
</dbReference>
<dbReference type="Gene3D" id="3.40.50.2000">
    <property type="entry name" value="Glycogen Phosphorylase B"/>
    <property type="match status" value="2"/>
</dbReference>
<dbReference type="eggNOG" id="COG0438">
    <property type="taxonomic scope" value="Bacteria"/>
</dbReference>
<evidence type="ECO:0000259" key="1">
    <source>
        <dbReference type="Pfam" id="PF00534"/>
    </source>
</evidence>
<accession>W7YC21</accession>
<dbReference type="GO" id="GO:0016757">
    <property type="term" value="F:glycosyltransferase activity"/>
    <property type="evidence" value="ECO:0007669"/>
    <property type="project" value="UniProtKB-KW"/>
</dbReference>
<name>W7YC21_9BACT</name>
<feature type="domain" description="Glycosyl transferase family 1" evidence="1">
    <location>
        <begin position="184"/>
        <end position="354"/>
    </location>
</feature>
<dbReference type="InterPro" id="IPR001296">
    <property type="entry name" value="Glyco_trans_1"/>
</dbReference>
<comment type="caution">
    <text evidence="3">The sequence shown here is derived from an EMBL/GenBank/DDBJ whole genome shotgun (WGS) entry which is preliminary data.</text>
</comment>
<sequence>MNILLLAKDYPPTIGGVENYSYYLAEGLGKTNAVKVVTFRGKNNENTWEDNVSVKRINLGFKISEVFKGVLLFFSLFICLLKERVDVVYATTWKVAIPAAVLKWMFRYELMITCHGAEVTRHKKSKVLMSLMNWVFCKSDKIVAVSAFTKSKVHEYSDVSDRKVTVVYNGIDSDKLKPYSLIDARRKLLLPENKFIITTISRVDSRKGHELVIRSIPKIIEQQTDFLYVIVGNGPNKSYLETLVKDLKLDDFVLFKGFVASELLDFYYSATNLFVMVNTLKDDKDFEGFGLVFAEAGYYSKPVIGGKNGGPCEVILDGKTGFLVEESISEIEERILYFMNNKNKLIEFGSNAFEWTNNMFTIDKMIEGITKVVLE</sequence>
<evidence type="ECO:0000313" key="4">
    <source>
        <dbReference type="Proteomes" id="UP000019402"/>
    </source>
</evidence>
<reference evidence="3 4" key="1">
    <citation type="journal article" date="2014" name="Genome Announc.">
        <title>Draft Genome Sequence of Cytophaga fermentans JCM 21142T, a Facultative Anaerobe Isolated from Marine Mud.</title>
        <authorList>
            <person name="Starns D."/>
            <person name="Oshima K."/>
            <person name="Suda W."/>
            <person name="Iino T."/>
            <person name="Yuki M."/>
            <person name="Inoue J."/>
            <person name="Kitamura K."/>
            <person name="Iida T."/>
            <person name="Darby A."/>
            <person name="Hattori M."/>
            <person name="Ohkuma M."/>
        </authorList>
    </citation>
    <scope>NUCLEOTIDE SEQUENCE [LARGE SCALE GENOMIC DNA]</scope>
    <source>
        <strain evidence="3 4">JCM 21142</strain>
    </source>
</reference>
<proteinExistence type="predicted"/>
<dbReference type="Proteomes" id="UP000019402">
    <property type="component" value="Unassembled WGS sequence"/>
</dbReference>
<dbReference type="InterPro" id="IPR028098">
    <property type="entry name" value="Glyco_trans_4-like_N"/>
</dbReference>
<keyword evidence="3" id="KW-0328">Glycosyltransferase</keyword>
<dbReference type="OrthoDB" id="9811239at2"/>